<feature type="domain" description="Regulator of ribonuclease activity B" evidence="2">
    <location>
        <begin position="147"/>
        <end position="241"/>
    </location>
</feature>
<dbReference type="Gene3D" id="3.30.70.970">
    <property type="entry name" value="RraB-like"/>
    <property type="match status" value="1"/>
</dbReference>
<name>A0A103ZTV9_BURCE</name>
<dbReference type="Pfam" id="PF05117">
    <property type="entry name" value="DUF695"/>
    <property type="match status" value="1"/>
</dbReference>
<dbReference type="InterPro" id="IPR016097">
    <property type="entry name" value="DUF695"/>
</dbReference>
<protein>
    <recommendedName>
        <fullName evidence="5">DUF695 domain-containing protein</fullName>
    </recommendedName>
</protein>
<dbReference type="AlphaFoldDB" id="A0A103ZTV9"/>
<evidence type="ECO:0000313" key="3">
    <source>
        <dbReference type="EMBL" id="KVK86031.1"/>
    </source>
</evidence>
<dbReference type="InterPro" id="IPR009671">
    <property type="entry name" value="RraB_dom"/>
</dbReference>
<dbReference type="EMBL" id="LOYH01000027">
    <property type="protein sequence ID" value="KVK86031.1"/>
    <property type="molecule type" value="Genomic_DNA"/>
</dbReference>
<evidence type="ECO:0008006" key="5">
    <source>
        <dbReference type="Google" id="ProtNLM"/>
    </source>
</evidence>
<accession>A0A103ZTV9</accession>
<comment type="caution">
    <text evidence="3">The sequence shown here is derived from an EMBL/GenBank/DDBJ whole genome shotgun (WGS) entry which is preliminary data.</text>
</comment>
<dbReference type="InterPro" id="IPR036701">
    <property type="entry name" value="RraB-like_sf"/>
</dbReference>
<sequence>MTDAWGTFPARMGDHQAFISFNHDFAEIAEGDPRTSLLSVRVPFAHPTPEGLPTGDEFADLAKIEDLLDATITVKGGVQVGRITVDGHRDFLFYVSLDEEAAAEIIDALADQTTYALQYAHQDDPDKEAYWQTLYPTDDDWQIMRDMRVLDELRKKGDAGDVSRRVMHWAYFPDQSDAHQFADWAEAKGYPVESVAPTEDGKSAVRFSHEGTMALADITRHTVAINREVRSFGGEYDGWETSVEQAGRAG</sequence>
<feature type="domain" description="DUF695" evidence="1">
    <location>
        <begin position="3"/>
        <end position="135"/>
    </location>
</feature>
<dbReference type="RefSeq" id="WP_059728203.1">
    <property type="nucleotide sequence ID" value="NZ_LOYH01000027.1"/>
</dbReference>
<dbReference type="Pfam" id="PF06877">
    <property type="entry name" value="RraB"/>
    <property type="match status" value="1"/>
</dbReference>
<dbReference type="Proteomes" id="UP000069001">
    <property type="component" value="Unassembled WGS sequence"/>
</dbReference>
<reference evidence="3 4" key="1">
    <citation type="submission" date="2015-11" db="EMBL/GenBank/DDBJ databases">
        <title>Expanding the genomic diversity of Burkholderia species for the development of highly accurate diagnostics.</title>
        <authorList>
            <person name="Sahl J."/>
            <person name="Keim P."/>
            <person name="Wagner D."/>
        </authorList>
    </citation>
    <scope>NUCLEOTIDE SEQUENCE [LARGE SCALE GENOMIC DNA]</scope>
    <source>
        <strain evidence="3 4">MSMB1302</strain>
    </source>
</reference>
<dbReference type="SUPFAM" id="SSF89946">
    <property type="entry name" value="Hypothetical protein VC0424"/>
    <property type="match status" value="1"/>
</dbReference>
<evidence type="ECO:0000259" key="2">
    <source>
        <dbReference type="Pfam" id="PF06877"/>
    </source>
</evidence>
<organism evidence="3 4">
    <name type="scientific">Burkholderia cepacia</name>
    <name type="common">Pseudomonas cepacia</name>
    <dbReference type="NCBI Taxonomy" id="292"/>
    <lineage>
        <taxon>Bacteria</taxon>
        <taxon>Pseudomonadati</taxon>
        <taxon>Pseudomonadota</taxon>
        <taxon>Betaproteobacteria</taxon>
        <taxon>Burkholderiales</taxon>
        <taxon>Burkholderiaceae</taxon>
        <taxon>Burkholderia</taxon>
        <taxon>Burkholderia cepacia complex</taxon>
    </lineage>
</organism>
<gene>
    <name evidence="3" type="ORF">WS90_06970</name>
</gene>
<proteinExistence type="predicted"/>
<evidence type="ECO:0000313" key="4">
    <source>
        <dbReference type="Proteomes" id="UP000069001"/>
    </source>
</evidence>
<evidence type="ECO:0000259" key="1">
    <source>
        <dbReference type="Pfam" id="PF05117"/>
    </source>
</evidence>